<feature type="transmembrane region" description="Helical" evidence="7">
    <location>
        <begin position="392"/>
        <end position="410"/>
    </location>
</feature>
<accession>A0A6S7B8Q0</accession>
<evidence type="ECO:0000256" key="7">
    <source>
        <dbReference type="SAM" id="Phobius"/>
    </source>
</evidence>
<evidence type="ECO:0000313" key="9">
    <source>
        <dbReference type="Proteomes" id="UP000494115"/>
    </source>
</evidence>
<dbReference type="CDD" id="cd06173">
    <property type="entry name" value="MFS_MefA_like"/>
    <property type="match status" value="1"/>
</dbReference>
<feature type="transmembrane region" description="Helical" evidence="7">
    <location>
        <begin position="24"/>
        <end position="45"/>
    </location>
</feature>
<comment type="subcellular location">
    <subcellularLocation>
        <location evidence="1">Cell membrane</location>
        <topology evidence="1">Multi-pass membrane protein</topology>
    </subcellularLocation>
</comment>
<gene>
    <name evidence="8" type="primary">lplT_2</name>
    <name evidence="8" type="ORF">LMG28138_03177</name>
</gene>
<feature type="transmembrane region" description="Helical" evidence="7">
    <location>
        <begin position="98"/>
        <end position="115"/>
    </location>
</feature>
<dbReference type="PANTHER" id="PTHR43266:SF2">
    <property type="entry name" value="MAJOR FACILITATOR SUPERFAMILY (MFS) PROFILE DOMAIN-CONTAINING PROTEIN"/>
    <property type="match status" value="1"/>
</dbReference>
<proteinExistence type="predicted"/>
<evidence type="ECO:0000256" key="6">
    <source>
        <dbReference type="ARBA" id="ARBA00023136"/>
    </source>
</evidence>
<evidence type="ECO:0000256" key="1">
    <source>
        <dbReference type="ARBA" id="ARBA00004651"/>
    </source>
</evidence>
<organism evidence="8 9">
    <name type="scientific">Pararobbsia alpina</name>
    <dbReference type="NCBI Taxonomy" id="621374"/>
    <lineage>
        <taxon>Bacteria</taxon>
        <taxon>Pseudomonadati</taxon>
        <taxon>Pseudomonadota</taxon>
        <taxon>Betaproteobacteria</taxon>
        <taxon>Burkholderiales</taxon>
        <taxon>Burkholderiaceae</taxon>
        <taxon>Pararobbsia</taxon>
    </lineage>
</organism>
<dbReference type="InterPro" id="IPR011701">
    <property type="entry name" value="MFS"/>
</dbReference>
<evidence type="ECO:0000313" key="8">
    <source>
        <dbReference type="EMBL" id="CAB3791528.1"/>
    </source>
</evidence>
<keyword evidence="6 7" id="KW-0472">Membrane</keyword>
<feature type="transmembrane region" description="Helical" evidence="7">
    <location>
        <begin position="416"/>
        <end position="434"/>
    </location>
</feature>
<dbReference type="GO" id="GO:0022857">
    <property type="term" value="F:transmembrane transporter activity"/>
    <property type="evidence" value="ECO:0007669"/>
    <property type="project" value="InterPro"/>
</dbReference>
<dbReference type="AlphaFoldDB" id="A0A6S7B8Q0"/>
<evidence type="ECO:0000256" key="2">
    <source>
        <dbReference type="ARBA" id="ARBA00022448"/>
    </source>
</evidence>
<keyword evidence="5 7" id="KW-1133">Transmembrane helix</keyword>
<name>A0A6S7B8Q0_9BURK</name>
<feature type="transmembrane region" description="Helical" evidence="7">
    <location>
        <begin position="345"/>
        <end position="371"/>
    </location>
</feature>
<keyword evidence="9" id="KW-1185">Reference proteome</keyword>
<feature type="transmembrane region" description="Helical" evidence="7">
    <location>
        <begin position="65"/>
        <end position="86"/>
    </location>
</feature>
<evidence type="ECO:0000256" key="3">
    <source>
        <dbReference type="ARBA" id="ARBA00022475"/>
    </source>
</evidence>
<dbReference type="Gene3D" id="1.20.1250.20">
    <property type="entry name" value="MFS general substrate transporter like domains"/>
    <property type="match status" value="1"/>
</dbReference>
<dbReference type="PANTHER" id="PTHR43266">
    <property type="entry name" value="MACROLIDE-EFFLUX PROTEIN"/>
    <property type="match status" value="1"/>
</dbReference>
<keyword evidence="2" id="KW-0813">Transport</keyword>
<protein>
    <submittedName>
        <fullName evidence="8">Lysophospholipid transporter LplT</fullName>
    </submittedName>
</protein>
<reference evidence="8 9" key="1">
    <citation type="submission" date="2020-04" db="EMBL/GenBank/DDBJ databases">
        <authorList>
            <person name="De Canck E."/>
        </authorList>
    </citation>
    <scope>NUCLEOTIDE SEQUENCE [LARGE SCALE GENOMIC DNA]</scope>
    <source>
        <strain evidence="8 9">LMG 28138</strain>
    </source>
</reference>
<feature type="transmembrane region" description="Helical" evidence="7">
    <location>
        <begin position="121"/>
        <end position="139"/>
    </location>
</feature>
<dbReference type="SUPFAM" id="SSF103473">
    <property type="entry name" value="MFS general substrate transporter"/>
    <property type="match status" value="1"/>
</dbReference>
<dbReference type="Proteomes" id="UP000494115">
    <property type="component" value="Unassembled WGS sequence"/>
</dbReference>
<sequence>MTELSRSAPTPSHSQYQLMRERRFAPFFWTLFLGALNDNIFKVGFTSLLTFQAAQFGNVDPKNAAFIISAIFILPFVLFSATSGQIADKYDKASLTRLVKVFEIGIMLLGTAGYVLHDVTILYVCTFLMGTHSTLFGPVKYAYLPQHLREDELVGGNGIVESGTSIAILLGTIAGSEAARVGSQGTLVLSLGCVGVAVLGRVGAGFVPRSTAAQPELAINWNPLTETWRNLALARADRTLFVGLLGISWLWFVGATLLTSFFSFAKDNLFADAGVVTLLLATFSVGIGIGSLLCERLSGRRVELGLVPLGAIGMSVFAADLYLASRHAPTADHLLGFVAFLGDGAHWRVLIDLLLLSVSGGIYSVPLYALIQHRSKVTHRARMIAANNILNSLFMIVSSLMALALTALHFTIPELYLTTAVLNVVVTSGLFIAVPEFLTRFKAWIGGAADKKTGNS</sequence>
<keyword evidence="3" id="KW-1003">Cell membrane</keyword>
<keyword evidence="4 7" id="KW-0812">Transmembrane</keyword>
<evidence type="ECO:0000256" key="4">
    <source>
        <dbReference type="ARBA" id="ARBA00022692"/>
    </source>
</evidence>
<dbReference type="GO" id="GO:0005886">
    <property type="term" value="C:plasma membrane"/>
    <property type="evidence" value="ECO:0007669"/>
    <property type="project" value="UniProtKB-SubCell"/>
</dbReference>
<feature type="transmembrane region" description="Helical" evidence="7">
    <location>
        <begin position="239"/>
        <end position="262"/>
    </location>
</feature>
<dbReference type="InterPro" id="IPR036259">
    <property type="entry name" value="MFS_trans_sf"/>
</dbReference>
<feature type="transmembrane region" description="Helical" evidence="7">
    <location>
        <begin position="274"/>
        <end position="294"/>
    </location>
</feature>
<dbReference type="EMBL" id="CADIKM010000014">
    <property type="protein sequence ID" value="CAB3791528.1"/>
    <property type="molecule type" value="Genomic_DNA"/>
</dbReference>
<dbReference type="Pfam" id="PF07690">
    <property type="entry name" value="MFS_1"/>
    <property type="match status" value="1"/>
</dbReference>
<evidence type="ECO:0000256" key="5">
    <source>
        <dbReference type="ARBA" id="ARBA00022989"/>
    </source>
</evidence>
<feature type="transmembrane region" description="Helical" evidence="7">
    <location>
        <begin position="306"/>
        <end position="325"/>
    </location>
</feature>